<name>A0A919KAV4_9ACTN</name>
<protein>
    <submittedName>
        <fullName evidence="1">Uncharacterized protein</fullName>
    </submittedName>
</protein>
<dbReference type="EMBL" id="BOMV01000119">
    <property type="protein sequence ID" value="GIF02086.1"/>
    <property type="molecule type" value="Genomic_DNA"/>
</dbReference>
<evidence type="ECO:0000313" key="2">
    <source>
        <dbReference type="Proteomes" id="UP000636960"/>
    </source>
</evidence>
<sequence>MWDRGRLTLVGGPDTTVRAINNRGQVIGLTDGRPFRWRDGEVTYYGGAAGSQVVLLGMDEAGRLVGFVDNGTSRELVTWAL</sequence>
<accession>A0A919KAV4</accession>
<organism evidence="1 2">
    <name type="scientific">Paractinoplanes rishiriensis</name>
    <dbReference type="NCBI Taxonomy" id="1050105"/>
    <lineage>
        <taxon>Bacteria</taxon>
        <taxon>Bacillati</taxon>
        <taxon>Actinomycetota</taxon>
        <taxon>Actinomycetes</taxon>
        <taxon>Micromonosporales</taxon>
        <taxon>Micromonosporaceae</taxon>
        <taxon>Paractinoplanes</taxon>
    </lineage>
</organism>
<gene>
    <name evidence="1" type="ORF">Ari01nite_95500</name>
</gene>
<comment type="caution">
    <text evidence="1">The sequence shown here is derived from an EMBL/GenBank/DDBJ whole genome shotgun (WGS) entry which is preliminary data.</text>
</comment>
<reference evidence="1" key="1">
    <citation type="submission" date="2021-01" db="EMBL/GenBank/DDBJ databases">
        <title>Whole genome shotgun sequence of Actinoplanes rishiriensis NBRC 108556.</title>
        <authorList>
            <person name="Komaki H."/>
            <person name="Tamura T."/>
        </authorList>
    </citation>
    <scope>NUCLEOTIDE SEQUENCE</scope>
    <source>
        <strain evidence="1">NBRC 108556</strain>
    </source>
</reference>
<proteinExistence type="predicted"/>
<dbReference type="AlphaFoldDB" id="A0A919KAV4"/>
<evidence type="ECO:0000313" key="1">
    <source>
        <dbReference type="EMBL" id="GIF02086.1"/>
    </source>
</evidence>
<dbReference type="Proteomes" id="UP000636960">
    <property type="component" value="Unassembled WGS sequence"/>
</dbReference>
<keyword evidence="2" id="KW-1185">Reference proteome</keyword>